<sequence length="122" mass="13416">MAVTVQSVVLAGCLLAAVAHRWQHFFGGRRTGPARAAMCAAARMAPQPPQSRYRLKLHCVERFRFPCERRADRSPGKPTPRTEAAAPLLFLRHQSGQAVKGFDGGVSGLLDIKTLSNRRCFT</sequence>
<feature type="signal peptide" evidence="1">
    <location>
        <begin position="1"/>
        <end position="19"/>
    </location>
</feature>
<name>A0A6B0UPK6_IXORI</name>
<proteinExistence type="predicted"/>
<dbReference type="EMBL" id="GIFC01009351">
    <property type="protein sequence ID" value="MXU91434.1"/>
    <property type="molecule type" value="Transcribed_RNA"/>
</dbReference>
<reference evidence="2" key="1">
    <citation type="submission" date="2019-12" db="EMBL/GenBank/DDBJ databases">
        <title>An insight into the sialome of adult female Ixodes ricinus ticks feeding for 6 days.</title>
        <authorList>
            <person name="Perner J."/>
            <person name="Ribeiro J.M.C."/>
        </authorList>
    </citation>
    <scope>NUCLEOTIDE SEQUENCE</scope>
    <source>
        <strain evidence="2">Semi-engorged</strain>
        <tissue evidence="2">Salivary glands</tissue>
    </source>
</reference>
<feature type="chain" id="PRO_5025383863" evidence="1">
    <location>
        <begin position="20"/>
        <end position="122"/>
    </location>
</feature>
<evidence type="ECO:0000256" key="1">
    <source>
        <dbReference type="SAM" id="SignalP"/>
    </source>
</evidence>
<organism evidence="2">
    <name type="scientific">Ixodes ricinus</name>
    <name type="common">Common tick</name>
    <name type="synonym">Acarus ricinus</name>
    <dbReference type="NCBI Taxonomy" id="34613"/>
    <lineage>
        <taxon>Eukaryota</taxon>
        <taxon>Metazoa</taxon>
        <taxon>Ecdysozoa</taxon>
        <taxon>Arthropoda</taxon>
        <taxon>Chelicerata</taxon>
        <taxon>Arachnida</taxon>
        <taxon>Acari</taxon>
        <taxon>Parasitiformes</taxon>
        <taxon>Ixodida</taxon>
        <taxon>Ixodoidea</taxon>
        <taxon>Ixodidae</taxon>
        <taxon>Ixodinae</taxon>
        <taxon>Ixodes</taxon>
    </lineage>
</organism>
<keyword evidence="1" id="KW-0732">Signal</keyword>
<protein>
    <submittedName>
        <fullName evidence="2">Putative secreted protein</fullName>
    </submittedName>
</protein>
<accession>A0A6B0UPK6</accession>
<evidence type="ECO:0000313" key="2">
    <source>
        <dbReference type="EMBL" id="MXU91434.1"/>
    </source>
</evidence>
<dbReference type="AlphaFoldDB" id="A0A6B0UPK6"/>